<evidence type="ECO:0000313" key="3">
    <source>
        <dbReference type="Proteomes" id="UP000022910"/>
    </source>
</evidence>
<organism evidence="2 3">
    <name type="scientific">Rhizophagus irregularis (strain DAOM 197198w)</name>
    <name type="common">Glomus intraradices</name>
    <dbReference type="NCBI Taxonomy" id="1432141"/>
    <lineage>
        <taxon>Eukaryota</taxon>
        <taxon>Fungi</taxon>
        <taxon>Fungi incertae sedis</taxon>
        <taxon>Mucoromycota</taxon>
        <taxon>Glomeromycotina</taxon>
        <taxon>Glomeromycetes</taxon>
        <taxon>Glomerales</taxon>
        <taxon>Glomeraceae</taxon>
        <taxon>Rhizophagus</taxon>
    </lineage>
</organism>
<gene>
    <name evidence="2" type="ORF">RirG_128080</name>
</gene>
<dbReference type="AlphaFoldDB" id="A0A015L0X9"/>
<evidence type="ECO:0000256" key="1">
    <source>
        <dbReference type="SAM" id="MobiDB-lite"/>
    </source>
</evidence>
<dbReference type="HOGENOM" id="CLU_087687_0_0_1"/>
<feature type="region of interest" description="Disordered" evidence="1">
    <location>
        <begin position="1"/>
        <end position="38"/>
    </location>
</feature>
<protein>
    <submittedName>
        <fullName evidence="2">Uncharacterized protein</fullName>
    </submittedName>
</protein>
<dbReference type="Proteomes" id="UP000022910">
    <property type="component" value="Unassembled WGS sequence"/>
</dbReference>
<evidence type="ECO:0000313" key="2">
    <source>
        <dbReference type="EMBL" id="EXX65986.1"/>
    </source>
</evidence>
<feature type="compositionally biased region" description="Basic and acidic residues" evidence="1">
    <location>
        <begin position="10"/>
        <end position="22"/>
    </location>
</feature>
<comment type="caution">
    <text evidence="2">The sequence shown here is derived from an EMBL/GenBank/DDBJ whole genome shotgun (WGS) entry which is preliminary data.</text>
</comment>
<keyword evidence="3" id="KW-1185">Reference proteome</keyword>
<sequence>MISSTSARDNNNKRKNDNDVKNTKKTKKGISDNNNIKKNKKDNAKLAETVTDKLNTNVFNVSFALWSILKETNIKTFTMNVETGLMQYTKSDGILHVRSVSDLRIVEAKVNEISIPYNFSRIGSERRKARDLRIRVEYFDKSVKLLNTTAELPKTYIGFFNDEFSIFKSALAVELHKNEKTPSGTPTSIVTNNDFGDRQASVEAILNISADLSIWD</sequence>
<proteinExistence type="predicted"/>
<reference evidence="2 3" key="1">
    <citation type="submission" date="2014-02" db="EMBL/GenBank/DDBJ databases">
        <title>Single nucleus genome sequencing reveals high similarity among nuclei of an endomycorrhizal fungus.</title>
        <authorList>
            <person name="Lin K."/>
            <person name="Geurts R."/>
            <person name="Zhang Z."/>
            <person name="Limpens E."/>
            <person name="Saunders D.G."/>
            <person name="Mu D."/>
            <person name="Pang E."/>
            <person name="Cao H."/>
            <person name="Cha H."/>
            <person name="Lin T."/>
            <person name="Zhou Q."/>
            <person name="Shang Y."/>
            <person name="Li Y."/>
            <person name="Ivanov S."/>
            <person name="Sharma T."/>
            <person name="Velzen R.V."/>
            <person name="Ruijter N.D."/>
            <person name="Aanen D.K."/>
            <person name="Win J."/>
            <person name="Kamoun S."/>
            <person name="Bisseling T."/>
            <person name="Huang S."/>
        </authorList>
    </citation>
    <scope>NUCLEOTIDE SEQUENCE [LARGE SCALE GENOMIC DNA]</scope>
    <source>
        <strain evidence="3">DAOM197198w</strain>
    </source>
</reference>
<name>A0A015L0X9_RHIIW</name>
<accession>A0A015L0X9</accession>
<dbReference type="EMBL" id="JEMT01019897">
    <property type="protein sequence ID" value="EXX65986.1"/>
    <property type="molecule type" value="Genomic_DNA"/>
</dbReference>